<feature type="binding site" evidence="5">
    <location>
        <position position="62"/>
    </location>
    <ligand>
        <name>[4Fe-4S] cluster</name>
        <dbReference type="ChEBI" id="CHEBI:49883"/>
        <note>4Fe-4S-S-AdoMet</note>
    </ligand>
</feature>
<evidence type="ECO:0000256" key="2">
    <source>
        <dbReference type="ARBA" id="ARBA00022723"/>
    </source>
</evidence>
<proteinExistence type="predicted"/>
<keyword evidence="4 5" id="KW-0411">Iron-sulfur</keyword>
<dbReference type="InterPro" id="IPR007197">
    <property type="entry name" value="rSAM"/>
</dbReference>
<keyword evidence="2 5" id="KW-0479">Metal-binding</keyword>
<gene>
    <name evidence="7" type="ORF">FXF36_11525</name>
</gene>
<dbReference type="Pfam" id="PF04055">
    <property type="entry name" value="Radical_SAM"/>
    <property type="match status" value="1"/>
</dbReference>
<dbReference type="GO" id="GO:0003824">
    <property type="term" value="F:catalytic activity"/>
    <property type="evidence" value="ECO:0007669"/>
    <property type="project" value="InterPro"/>
</dbReference>
<keyword evidence="3 5" id="KW-0408">Iron</keyword>
<dbReference type="GO" id="GO:0051536">
    <property type="term" value="F:iron-sulfur cluster binding"/>
    <property type="evidence" value="ECO:0007669"/>
    <property type="project" value="UniProtKB-KW"/>
</dbReference>
<dbReference type="InterPro" id="IPR013785">
    <property type="entry name" value="Aldolase_TIM"/>
</dbReference>
<dbReference type="KEGG" id="pxv:FXF36_11525"/>
<organism evidence="7 8">
    <name type="scientific">Pseudobutyrivibrio xylanivorans</name>
    <dbReference type="NCBI Taxonomy" id="185007"/>
    <lineage>
        <taxon>Bacteria</taxon>
        <taxon>Bacillati</taxon>
        <taxon>Bacillota</taxon>
        <taxon>Clostridia</taxon>
        <taxon>Lachnospirales</taxon>
        <taxon>Lachnospiraceae</taxon>
        <taxon>Pseudobutyrivibrio</taxon>
    </lineage>
</organism>
<dbReference type="PIRSF" id="PIRSF004869">
    <property type="entry name" value="PflX_prd"/>
    <property type="match status" value="1"/>
</dbReference>
<dbReference type="GO" id="GO:0046872">
    <property type="term" value="F:metal ion binding"/>
    <property type="evidence" value="ECO:0007669"/>
    <property type="project" value="UniProtKB-KW"/>
</dbReference>
<feature type="domain" description="Radical SAM core" evidence="6">
    <location>
        <begin position="44"/>
        <end position="273"/>
    </location>
</feature>
<evidence type="ECO:0000256" key="1">
    <source>
        <dbReference type="ARBA" id="ARBA00022691"/>
    </source>
</evidence>
<dbReference type="PANTHER" id="PTHR43075">
    <property type="entry name" value="FORMATE LYASE ACTIVATING ENZYME, PUTATIVE (AFU_ORTHOLOGUE AFUA_2G15630)-RELATED"/>
    <property type="match status" value="1"/>
</dbReference>
<dbReference type="SUPFAM" id="SSF102114">
    <property type="entry name" value="Radical SAM enzymes"/>
    <property type="match status" value="1"/>
</dbReference>
<dbReference type="InterPro" id="IPR040085">
    <property type="entry name" value="MJ0674-like"/>
</dbReference>
<dbReference type="SFLD" id="SFLDS00029">
    <property type="entry name" value="Radical_SAM"/>
    <property type="match status" value="1"/>
</dbReference>
<evidence type="ECO:0000313" key="8">
    <source>
        <dbReference type="Proteomes" id="UP000327030"/>
    </source>
</evidence>
<evidence type="ECO:0000313" key="7">
    <source>
        <dbReference type="EMBL" id="QFJ55452.1"/>
    </source>
</evidence>
<comment type="cofactor">
    <cofactor evidence="5">
        <name>[4Fe-4S] cluster</name>
        <dbReference type="ChEBI" id="CHEBI:49883"/>
    </cofactor>
    <text evidence="5">Binds 1 [4Fe-4S] cluster. The cluster is coordinated with 3 cysteines and an exchangeable S-adenosyl-L-methionine.</text>
</comment>
<name>A0A5P6VSS9_PSEXY</name>
<evidence type="ECO:0000256" key="4">
    <source>
        <dbReference type="ARBA" id="ARBA00023014"/>
    </source>
</evidence>
<sequence>MNKKCTLCPRNCGVDRDNSLGVCQVSSTVKVARAALHFWEEPCISGENGSGAVFFSGCPLHCVFCQNEEISHGKVGKEISIEQLAQIYLNLQEQGANNINLVTGTHYIPAIAASVKSARDNGLYIPIIYNTSGYETVESLRLLEGIVNAYLPDFKYLDGELASQYSHAKDYPEIAKTAIEEMVRQCPTTVFDEKGFIKSGVIVRQLLLPGHTKDSKAIVKYLYETYGDSIYISLMSQYTPMPHIAEKYPEINRRVTKREYESVVNYALDLGVTNAFIQDRKVAQESFIPDFNGEGL</sequence>
<dbReference type="InterPro" id="IPR016431">
    <property type="entry name" value="Pyrv-formate_lyase-activ_prd"/>
</dbReference>
<reference evidence="8" key="1">
    <citation type="submission" date="2019-08" db="EMBL/GenBank/DDBJ databases">
        <title>Complete Genome Sequence of the Polysaccharide-Degrading Rumen Bacterium Pseudobutyrivibrio xylanivorans MA3014.</title>
        <authorList>
            <person name="Palevich N."/>
            <person name="Maclean P.H."/>
            <person name="Kelly W.J."/>
            <person name="Leahy S.C."/>
            <person name="Rakonjac J."/>
            <person name="Attwood G.T."/>
        </authorList>
    </citation>
    <scope>NUCLEOTIDE SEQUENCE [LARGE SCALE GENOMIC DNA]</scope>
    <source>
        <strain evidence="8">MA3014</strain>
    </source>
</reference>
<accession>A0A5P6VSS9</accession>
<dbReference type="PROSITE" id="PS51918">
    <property type="entry name" value="RADICAL_SAM"/>
    <property type="match status" value="1"/>
</dbReference>
<dbReference type="InterPro" id="IPR058240">
    <property type="entry name" value="rSAM_sf"/>
</dbReference>
<dbReference type="OrthoDB" id="9781783at2"/>
<protein>
    <submittedName>
        <fullName evidence="7">Radical SAM protein</fullName>
    </submittedName>
</protein>
<dbReference type="EMBL" id="CP043028">
    <property type="protein sequence ID" value="QFJ55452.1"/>
    <property type="molecule type" value="Genomic_DNA"/>
</dbReference>
<evidence type="ECO:0000256" key="5">
    <source>
        <dbReference type="PIRSR" id="PIRSR004869-50"/>
    </source>
</evidence>
<dbReference type="SFLD" id="SFLDG01099">
    <property type="entry name" value="Uncharacterised_Radical_SAM_Su"/>
    <property type="match status" value="1"/>
</dbReference>
<feature type="binding site" evidence="5">
    <location>
        <position position="58"/>
    </location>
    <ligand>
        <name>[4Fe-4S] cluster</name>
        <dbReference type="ChEBI" id="CHEBI:49883"/>
        <note>4Fe-4S-S-AdoMet</note>
    </ligand>
</feature>
<dbReference type="AlphaFoldDB" id="A0A5P6VSS9"/>
<evidence type="ECO:0000256" key="3">
    <source>
        <dbReference type="ARBA" id="ARBA00023004"/>
    </source>
</evidence>
<dbReference type="Gene3D" id="3.20.20.70">
    <property type="entry name" value="Aldolase class I"/>
    <property type="match status" value="1"/>
</dbReference>
<dbReference type="PANTHER" id="PTHR43075:SF1">
    <property type="entry name" value="FORMATE LYASE ACTIVATING ENZYME, PUTATIVE (AFU_ORTHOLOGUE AFUA_2G15630)-RELATED"/>
    <property type="match status" value="1"/>
</dbReference>
<dbReference type="Proteomes" id="UP000327030">
    <property type="component" value="Chromosome 1"/>
</dbReference>
<dbReference type="RefSeq" id="WP_151624242.1">
    <property type="nucleotide sequence ID" value="NZ_CP043028.1"/>
</dbReference>
<dbReference type="CDD" id="cd01335">
    <property type="entry name" value="Radical_SAM"/>
    <property type="match status" value="1"/>
</dbReference>
<feature type="binding site" evidence="5">
    <location>
        <position position="65"/>
    </location>
    <ligand>
        <name>[4Fe-4S] cluster</name>
        <dbReference type="ChEBI" id="CHEBI:49883"/>
        <note>4Fe-4S-S-AdoMet</note>
    </ligand>
</feature>
<evidence type="ECO:0000259" key="6">
    <source>
        <dbReference type="PROSITE" id="PS51918"/>
    </source>
</evidence>
<keyword evidence="1 5" id="KW-0949">S-adenosyl-L-methionine</keyword>